<sequence>MSRSIEQNLLSLMPTHGSQLPPRLVDTARTLLTHLRKVEDYAGSTTYRAKAAYPPRVYKRLYTHLDNILPGKQPGFVKSIQPDIGLHPWVRGVLAVLVAEFRKEEYGKFVLAGIEYVIAPGSRRTRDKWILSHLPATVAGIFVVSMNRLETILGSEESEVDSLFVLLEKTLDIMDHARENLDVKGLGSNEFWAGWTTPTVGDVEAAIKRATSGWVDADWYAALEDTSLLEDFVDSDLGVAAAFRIIGYKYHGYGV</sequence>
<reference evidence="1" key="1">
    <citation type="submission" date="2022-11" db="EMBL/GenBank/DDBJ databases">
        <authorList>
            <person name="Scott C."/>
            <person name="Bruce N."/>
        </authorList>
    </citation>
    <scope>NUCLEOTIDE SEQUENCE</scope>
</reference>
<keyword evidence="2" id="KW-1185">Reference proteome</keyword>
<dbReference type="EMBL" id="CALLCH030000001">
    <property type="protein sequence ID" value="CAI4210853.1"/>
    <property type="molecule type" value="Genomic_DNA"/>
</dbReference>
<proteinExistence type="predicted"/>
<organism evidence="1 2">
    <name type="scientific">Parascedosporium putredinis</name>
    <dbReference type="NCBI Taxonomy" id="1442378"/>
    <lineage>
        <taxon>Eukaryota</taxon>
        <taxon>Fungi</taxon>
        <taxon>Dikarya</taxon>
        <taxon>Ascomycota</taxon>
        <taxon>Pezizomycotina</taxon>
        <taxon>Sordariomycetes</taxon>
        <taxon>Hypocreomycetidae</taxon>
        <taxon>Microascales</taxon>
        <taxon>Microascaceae</taxon>
        <taxon>Parascedosporium</taxon>
    </lineage>
</organism>
<accession>A0A9P1GVN8</accession>
<dbReference type="AlphaFoldDB" id="A0A9P1GVN8"/>
<comment type="caution">
    <text evidence="1">The sequence shown here is derived from an EMBL/GenBank/DDBJ whole genome shotgun (WGS) entry which is preliminary data.</text>
</comment>
<protein>
    <submittedName>
        <fullName evidence="1">Uncharacterized protein</fullName>
    </submittedName>
</protein>
<evidence type="ECO:0000313" key="2">
    <source>
        <dbReference type="Proteomes" id="UP000838763"/>
    </source>
</evidence>
<name>A0A9P1GVN8_9PEZI</name>
<dbReference type="OrthoDB" id="5367324at2759"/>
<gene>
    <name evidence="1" type="ORF">PPNO1_LOCUS652</name>
</gene>
<dbReference type="Proteomes" id="UP000838763">
    <property type="component" value="Unassembled WGS sequence"/>
</dbReference>
<evidence type="ECO:0000313" key="1">
    <source>
        <dbReference type="EMBL" id="CAI4210853.1"/>
    </source>
</evidence>